<keyword evidence="2" id="KW-1185">Reference proteome</keyword>
<dbReference type="Gene3D" id="3.10.20.30">
    <property type="match status" value="1"/>
</dbReference>
<dbReference type="EMBL" id="BFAV01000157">
    <property type="protein sequence ID" value="GBF35149.1"/>
    <property type="molecule type" value="Genomic_DNA"/>
</dbReference>
<comment type="caution">
    <text evidence="1">The sequence shown here is derived from an EMBL/GenBank/DDBJ whole genome shotgun (WGS) entry which is preliminary data.</text>
</comment>
<dbReference type="Pfam" id="PF02597">
    <property type="entry name" value="ThiS"/>
    <property type="match status" value="1"/>
</dbReference>
<proteinExistence type="predicted"/>
<evidence type="ECO:0000313" key="2">
    <source>
        <dbReference type="Proteomes" id="UP000239549"/>
    </source>
</evidence>
<dbReference type="InterPro" id="IPR003749">
    <property type="entry name" value="ThiS/MoaD-like"/>
</dbReference>
<dbReference type="InterPro" id="IPR012675">
    <property type="entry name" value="Beta-grasp_dom_sf"/>
</dbReference>
<dbReference type="Proteomes" id="UP000239549">
    <property type="component" value="Unassembled WGS sequence"/>
</dbReference>
<dbReference type="AlphaFoldDB" id="A0A2L2XFM7"/>
<dbReference type="SUPFAM" id="SSF54285">
    <property type="entry name" value="MoaD/ThiS"/>
    <property type="match status" value="1"/>
</dbReference>
<gene>
    <name evidence="1" type="ORF">DCCM_4272</name>
</gene>
<dbReference type="OrthoDB" id="9801945at2"/>
<protein>
    <submittedName>
        <fullName evidence="1">ThiamineS protein</fullName>
    </submittedName>
</protein>
<evidence type="ECO:0000313" key="1">
    <source>
        <dbReference type="EMBL" id="GBF35149.1"/>
    </source>
</evidence>
<sequence>MRLEVRVFSGLEKFVDGVTFGQAFEMELPEGANGRDLLELLGIPENQVFSILANGKHFSLGDKFGPGDRVALFPPVGGG</sequence>
<organism evidence="1 2">
    <name type="scientific">Desulfocucumis palustris</name>
    <dbReference type="NCBI Taxonomy" id="1898651"/>
    <lineage>
        <taxon>Bacteria</taxon>
        <taxon>Bacillati</taxon>
        <taxon>Bacillota</taxon>
        <taxon>Clostridia</taxon>
        <taxon>Eubacteriales</taxon>
        <taxon>Desulfocucumaceae</taxon>
        <taxon>Desulfocucumis</taxon>
    </lineage>
</organism>
<accession>A0A2L2XFM7</accession>
<dbReference type="RefSeq" id="WP_104373260.1">
    <property type="nucleotide sequence ID" value="NZ_BFAV01000157.1"/>
</dbReference>
<dbReference type="InterPro" id="IPR016155">
    <property type="entry name" value="Mopterin_synth/thiamin_S_b"/>
</dbReference>
<name>A0A2L2XFM7_9FIRM</name>
<reference evidence="2" key="1">
    <citation type="submission" date="2018-02" db="EMBL/GenBank/DDBJ databases">
        <title>Genome sequence of Desulfocucumis palustris strain NAW-5.</title>
        <authorList>
            <person name="Watanabe M."/>
            <person name="Kojima H."/>
            <person name="Fukui M."/>
        </authorList>
    </citation>
    <scope>NUCLEOTIDE SEQUENCE [LARGE SCALE GENOMIC DNA]</scope>
    <source>
        <strain evidence="2">NAW-5</strain>
    </source>
</reference>